<feature type="region of interest" description="Disordered" evidence="1">
    <location>
        <begin position="271"/>
        <end position="318"/>
    </location>
</feature>
<reference evidence="2 3" key="1">
    <citation type="journal article" date="2018" name="PLoS Genet.">
        <title>Population sequencing reveals clonal diversity and ancestral inbreeding in the grapevine cultivar Chardonnay.</title>
        <authorList>
            <person name="Roach M.J."/>
            <person name="Johnson D.L."/>
            <person name="Bohlmann J."/>
            <person name="van Vuuren H.J."/>
            <person name="Jones S.J."/>
            <person name="Pretorius I.S."/>
            <person name="Schmidt S.A."/>
            <person name="Borneman A.R."/>
        </authorList>
    </citation>
    <scope>NUCLEOTIDE SEQUENCE [LARGE SCALE GENOMIC DNA]</scope>
    <source>
        <strain evidence="3">cv. Chardonnay</strain>
        <tissue evidence="2">Leaf</tissue>
    </source>
</reference>
<dbReference type="EMBL" id="QGNW01000040">
    <property type="protein sequence ID" value="RVX08712.1"/>
    <property type="molecule type" value="Genomic_DNA"/>
</dbReference>
<organism evidence="2 3">
    <name type="scientific">Vitis vinifera</name>
    <name type="common">Grape</name>
    <dbReference type="NCBI Taxonomy" id="29760"/>
    <lineage>
        <taxon>Eukaryota</taxon>
        <taxon>Viridiplantae</taxon>
        <taxon>Streptophyta</taxon>
        <taxon>Embryophyta</taxon>
        <taxon>Tracheophyta</taxon>
        <taxon>Spermatophyta</taxon>
        <taxon>Magnoliopsida</taxon>
        <taxon>eudicotyledons</taxon>
        <taxon>Gunneridae</taxon>
        <taxon>Pentapetalae</taxon>
        <taxon>rosids</taxon>
        <taxon>Vitales</taxon>
        <taxon>Vitaceae</taxon>
        <taxon>Viteae</taxon>
        <taxon>Vitis</taxon>
    </lineage>
</organism>
<dbReference type="Proteomes" id="UP000288805">
    <property type="component" value="Unassembled WGS sequence"/>
</dbReference>
<accession>A0A438JIE5</accession>
<evidence type="ECO:0000313" key="3">
    <source>
        <dbReference type="Proteomes" id="UP000288805"/>
    </source>
</evidence>
<name>A0A438JIE5_VITVI</name>
<evidence type="ECO:0000313" key="2">
    <source>
        <dbReference type="EMBL" id="RVX08712.1"/>
    </source>
</evidence>
<feature type="compositionally biased region" description="Basic and acidic residues" evidence="1">
    <location>
        <begin position="300"/>
        <end position="313"/>
    </location>
</feature>
<dbReference type="PANTHER" id="PTHR47162">
    <property type="entry name" value="OS02G0192300 PROTEIN"/>
    <property type="match status" value="1"/>
</dbReference>
<feature type="region of interest" description="Disordered" evidence="1">
    <location>
        <begin position="161"/>
        <end position="188"/>
    </location>
</feature>
<dbReference type="PANTHER" id="PTHR47162:SF8">
    <property type="entry name" value="METHYL-CPG-BINDING DOMAIN-CONTAINING PROTEIN 9"/>
    <property type="match status" value="1"/>
</dbReference>
<gene>
    <name evidence="2" type="primary">MBD9_11</name>
    <name evidence="2" type="ORF">CK203_010953</name>
</gene>
<sequence length="402" mass="44421">MRYLKNPGDSSVQKNSTSLSMDILSTLGGSNASCPFLYRPNASISICSQWVSYQSGEEIDALIGWLKDADPREKELKESILHLHKLRFRDWKLTGDPDQVDSQTTLSRFPNSENAFSDGLLTKAGILLGKKYGPWFEPEIADSSKKWDLRTFFTDIQLEEHNDGSCRSGPPTSEKSKENSSHLKGGCSQPRSRLIKFQNEGLVCPYDFEEICSKFVTKNSNKELVQEIGLIGSKGVPSFVSSRPPYISDATLLLVPSGELKATGDMMLAQGNRIPAGGSGSFSDNSSRDSAANETSAASRTDKSALEQKDKKYSLNNNGPEMEVGRCCVIPQSSLRPLVGKVYQILRQLKINLLDMDAALPEEALKPSRADLEKRLAWRAFVKSAETIFEVRFISLVLYVGS</sequence>
<comment type="caution">
    <text evidence="2">The sequence shown here is derived from an EMBL/GenBank/DDBJ whole genome shotgun (WGS) entry which is preliminary data.</text>
</comment>
<evidence type="ECO:0000256" key="1">
    <source>
        <dbReference type="SAM" id="MobiDB-lite"/>
    </source>
</evidence>
<protein>
    <submittedName>
        <fullName evidence="2">Methyl-CpG-binding domain-containing protein 9</fullName>
    </submittedName>
</protein>
<feature type="compositionally biased region" description="Low complexity" evidence="1">
    <location>
        <begin position="281"/>
        <end position="293"/>
    </location>
</feature>
<proteinExistence type="predicted"/>
<dbReference type="AlphaFoldDB" id="A0A438JIE5"/>